<dbReference type="Proteomes" id="UP000232722">
    <property type="component" value="Unassembled WGS sequence"/>
</dbReference>
<organism evidence="1 2">
    <name type="scientific">Rhizophagus irregularis</name>
    <dbReference type="NCBI Taxonomy" id="588596"/>
    <lineage>
        <taxon>Eukaryota</taxon>
        <taxon>Fungi</taxon>
        <taxon>Fungi incertae sedis</taxon>
        <taxon>Mucoromycota</taxon>
        <taxon>Glomeromycotina</taxon>
        <taxon>Glomeromycetes</taxon>
        <taxon>Glomerales</taxon>
        <taxon>Glomeraceae</taxon>
        <taxon>Rhizophagus</taxon>
    </lineage>
</organism>
<reference evidence="1 2" key="1">
    <citation type="submission" date="2016-04" db="EMBL/GenBank/DDBJ databases">
        <title>Genome analyses suggest a sexual origin of heterokaryosis in a supposedly ancient asexual fungus.</title>
        <authorList>
            <person name="Ropars J."/>
            <person name="Sedzielewska K."/>
            <person name="Noel J."/>
            <person name="Charron P."/>
            <person name="Farinelli L."/>
            <person name="Marton T."/>
            <person name="Kruger M."/>
            <person name="Pelin A."/>
            <person name="Brachmann A."/>
            <person name="Corradi N."/>
        </authorList>
    </citation>
    <scope>NUCLEOTIDE SEQUENCE [LARGE SCALE GENOMIC DNA]</scope>
    <source>
        <strain evidence="1 2">A5</strain>
    </source>
</reference>
<evidence type="ECO:0000313" key="2">
    <source>
        <dbReference type="Proteomes" id="UP000232722"/>
    </source>
</evidence>
<dbReference type="EMBL" id="LLXJ01001522">
    <property type="protein sequence ID" value="PKC01772.1"/>
    <property type="molecule type" value="Genomic_DNA"/>
</dbReference>
<reference evidence="1 2" key="2">
    <citation type="submission" date="2017-09" db="EMBL/GenBank/DDBJ databases">
        <title>Extensive intraspecific genome diversity in a model arbuscular mycorrhizal fungus.</title>
        <authorList>
            <person name="Chen E.C."/>
            <person name="Morin E."/>
            <person name="Beaudet D."/>
            <person name="Noel J."/>
            <person name="Ndikumana S."/>
            <person name="Charron P."/>
            <person name="St-Onge C."/>
            <person name="Giorgi J."/>
            <person name="Grigoriev I.V."/>
            <person name="Roux C."/>
            <person name="Martin F.M."/>
            <person name="Corradi N."/>
        </authorList>
    </citation>
    <scope>NUCLEOTIDE SEQUENCE [LARGE SCALE GENOMIC DNA]</scope>
    <source>
        <strain evidence="1 2">A5</strain>
    </source>
</reference>
<proteinExistence type="predicted"/>
<dbReference type="AlphaFoldDB" id="A0A2N0P4K7"/>
<evidence type="ECO:0000313" key="1">
    <source>
        <dbReference type="EMBL" id="PKC01772.1"/>
    </source>
</evidence>
<sequence length="243" mass="27675">MAEKTVKEAENTYKRSHSKFMKYEQNNEGLLVLSSPLSKTSSQQSDTNIGNSDLASAQIAKVQKPTDDILKMYQISILPGEKLIFNGTQNMAKKPVKKAERSYFEFIEYEQNDEGLLVLLSLLRNSDLTSAQIAKVQKPTDDILKMYQMSILPGEKLMFNGVNILNSMLLDMKKMKKTKVAKSLLNIHVINFHNLDCMKYLPHNYSNYIADQIQDQNSETDNFANGKKIDKFIVDCDTMKISI</sequence>
<name>A0A2N0P4K7_9GLOM</name>
<accession>A0A2N0P4K7</accession>
<protein>
    <submittedName>
        <fullName evidence="1">Uncharacterized protein</fullName>
    </submittedName>
</protein>
<dbReference type="VEuPathDB" id="FungiDB:FUN_008842"/>
<gene>
    <name evidence="1" type="ORF">RhiirA5_426185</name>
</gene>
<comment type="caution">
    <text evidence="1">The sequence shown here is derived from an EMBL/GenBank/DDBJ whole genome shotgun (WGS) entry which is preliminary data.</text>
</comment>